<dbReference type="GeneID" id="41977079"/>
<dbReference type="Pfam" id="PF00067">
    <property type="entry name" value="p450"/>
    <property type="match status" value="1"/>
</dbReference>
<keyword evidence="5 7" id="KW-0408">Iron</keyword>
<reference evidence="10 11" key="1">
    <citation type="submission" date="2019-06" db="EMBL/GenBank/DDBJ databases">
        <title>Draft genome sequence of the filamentous fungus Phialemoniopsis curvata isolated from diesel fuel.</title>
        <authorList>
            <person name="Varaljay V.A."/>
            <person name="Lyon W.J."/>
            <person name="Crouch A.L."/>
            <person name="Drake C.E."/>
            <person name="Hollomon J.M."/>
            <person name="Nadeau L.J."/>
            <person name="Nunn H.S."/>
            <person name="Stevenson B.S."/>
            <person name="Bojanowski C.L."/>
            <person name="Crookes-Goodson W.J."/>
        </authorList>
    </citation>
    <scope>NUCLEOTIDE SEQUENCE [LARGE SCALE GENOMIC DNA]</scope>
    <source>
        <strain evidence="10 11">D216</strain>
    </source>
</reference>
<evidence type="ECO:0000256" key="9">
    <source>
        <dbReference type="SAM" id="Phobius"/>
    </source>
</evidence>
<dbReference type="OrthoDB" id="1470350at2759"/>
<dbReference type="SUPFAM" id="SSF48264">
    <property type="entry name" value="Cytochrome P450"/>
    <property type="match status" value="1"/>
</dbReference>
<keyword evidence="9" id="KW-1133">Transmembrane helix</keyword>
<keyword evidence="9" id="KW-0472">Membrane</keyword>
<dbReference type="GO" id="GO:0016705">
    <property type="term" value="F:oxidoreductase activity, acting on paired donors, with incorporation or reduction of molecular oxygen"/>
    <property type="evidence" value="ECO:0007669"/>
    <property type="project" value="InterPro"/>
</dbReference>
<keyword evidence="11" id="KW-1185">Reference proteome</keyword>
<evidence type="ECO:0000256" key="5">
    <source>
        <dbReference type="ARBA" id="ARBA00023004"/>
    </source>
</evidence>
<evidence type="ECO:0000256" key="1">
    <source>
        <dbReference type="ARBA" id="ARBA00001971"/>
    </source>
</evidence>
<sequence length="527" mass="59360">MGLVETIVEHVSIKTVLLGPLVLLTVYHVVLYVSETIRVRRLGIPGYQIKTRVPFDMKAAKAEKSYERWLEVSPPEKGIFTSEARLLCRRVVFTSEPENIKAVLATQFADYGKGEIFHEQWKPFLGDSIFATDGDKWHASRQLIRPQFVKDRVSDLHCFEKHIQVLFRAMANGGPLNGAEQDVDLSASHGKVFEISDLLFRYTLDTSTDFLLGHTVSSLCHPKQEFAEAFNEVQRVQNIISRIGPLGPFISHKTYNAGLKVINRFVNNFIDAALLLPPEELATKARSDTSYTFLHELASFTRDPVVLRDQIVAVLLAGRDTTAGTLSWAFYELGGRPDVVARLRAEVLSVVGPDRVPTYADLKGMKYLQSVLSETMRLYPAVPYNVRFAARDTTLPRGGGPDGTLPLPVLKDTAVAYSTFVMQRRPDLYPAPDPAKGLPPAGVFEPERWQRWQPRPWQYVPFNGGPRICVGQQFAQTIMAYLLVRVFQRFERVETVRDRGEPTLRTDVTLSPGGPGVRVRFFEAKRE</sequence>
<dbReference type="Proteomes" id="UP000319257">
    <property type="component" value="Unassembled WGS sequence"/>
</dbReference>
<gene>
    <name evidence="10" type="ORF">E0L32_009632</name>
</gene>
<dbReference type="InterPro" id="IPR017972">
    <property type="entry name" value="Cyt_P450_CS"/>
</dbReference>
<dbReference type="InterPro" id="IPR036396">
    <property type="entry name" value="Cyt_P450_sf"/>
</dbReference>
<dbReference type="InParanoid" id="A0A507AVQ9"/>
<evidence type="ECO:0000256" key="2">
    <source>
        <dbReference type="ARBA" id="ARBA00010617"/>
    </source>
</evidence>
<dbReference type="EMBL" id="SKBQ01000071">
    <property type="protein sequence ID" value="TPX08928.1"/>
    <property type="molecule type" value="Genomic_DNA"/>
</dbReference>
<dbReference type="PROSITE" id="PS00086">
    <property type="entry name" value="CYTOCHROME_P450"/>
    <property type="match status" value="1"/>
</dbReference>
<dbReference type="InterPro" id="IPR047146">
    <property type="entry name" value="Cyt_P450_E_CYP52_fungi"/>
</dbReference>
<keyword evidence="6 8" id="KW-0503">Monooxygenase</keyword>
<evidence type="ECO:0008006" key="12">
    <source>
        <dbReference type="Google" id="ProtNLM"/>
    </source>
</evidence>
<dbReference type="RefSeq" id="XP_030990639.1">
    <property type="nucleotide sequence ID" value="XM_031144618.1"/>
</dbReference>
<name>A0A507AVQ9_9PEZI</name>
<evidence type="ECO:0000313" key="10">
    <source>
        <dbReference type="EMBL" id="TPX08928.1"/>
    </source>
</evidence>
<dbReference type="PANTHER" id="PTHR24287">
    <property type="entry name" value="P450, PUTATIVE (EUROFUNG)-RELATED"/>
    <property type="match status" value="1"/>
</dbReference>
<dbReference type="CDD" id="cd11063">
    <property type="entry name" value="CYP52"/>
    <property type="match status" value="1"/>
</dbReference>
<feature type="binding site" description="axial binding residue" evidence="7">
    <location>
        <position position="469"/>
    </location>
    <ligand>
        <name>heme</name>
        <dbReference type="ChEBI" id="CHEBI:30413"/>
    </ligand>
    <ligandPart>
        <name>Fe</name>
        <dbReference type="ChEBI" id="CHEBI:18248"/>
    </ligandPart>
</feature>
<dbReference type="AlphaFoldDB" id="A0A507AVQ9"/>
<evidence type="ECO:0000256" key="8">
    <source>
        <dbReference type="RuleBase" id="RU000461"/>
    </source>
</evidence>
<organism evidence="10 11">
    <name type="scientific">Thyridium curvatum</name>
    <dbReference type="NCBI Taxonomy" id="1093900"/>
    <lineage>
        <taxon>Eukaryota</taxon>
        <taxon>Fungi</taxon>
        <taxon>Dikarya</taxon>
        <taxon>Ascomycota</taxon>
        <taxon>Pezizomycotina</taxon>
        <taxon>Sordariomycetes</taxon>
        <taxon>Sordariomycetidae</taxon>
        <taxon>Thyridiales</taxon>
        <taxon>Thyridiaceae</taxon>
        <taxon>Thyridium</taxon>
    </lineage>
</organism>
<protein>
    <recommendedName>
        <fullName evidence="12">Cytochrome P450</fullName>
    </recommendedName>
</protein>
<dbReference type="PANTHER" id="PTHR24287:SF5">
    <property type="entry name" value="P450, PUTATIVE (EUROFUNG)-RELATED"/>
    <property type="match status" value="1"/>
</dbReference>
<evidence type="ECO:0000256" key="6">
    <source>
        <dbReference type="ARBA" id="ARBA00023033"/>
    </source>
</evidence>
<dbReference type="InterPro" id="IPR002401">
    <property type="entry name" value="Cyt_P450_E_grp-I"/>
</dbReference>
<keyword evidence="7 8" id="KW-0349">Heme</keyword>
<evidence type="ECO:0000313" key="11">
    <source>
        <dbReference type="Proteomes" id="UP000319257"/>
    </source>
</evidence>
<dbReference type="STRING" id="1093900.A0A507AVQ9"/>
<dbReference type="Gene3D" id="1.10.630.10">
    <property type="entry name" value="Cytochrome P450"/>
    <property type="match status" value="1"/>
</dbReference>
<dbReference type="GO" id="GO:0005506">
    <property type="term" value="F:iron ion binding"/>
    <property type="evidence" value="ECO:0007669"/>
    <property type="project" value="InterPro"/>
</dbReference>
<evidence type="ECO:0000256" key="7">
    <source>
        <dbReference type="PIRSR" id="PIRSR602401-1"/>
    </source>
</evidence>
<comment type="caution">
    <text evidence="10">The sequence shown here is derived from an EMBL/GenBank/DDBJ whole genome shotgun (WGS) entry which is preliminary data.</text>
</comment>
<dbReference type="PRINTS" id="PR00385">
    <property type="entry name" value="P450"/>
</dbReference>
<feature type="transmembrane region" description="Helical" evidence="9">
    <location>
        <begin position="12"/>
        <end position="33"/>
    </location>
</feature>
<comment type="similarity">
    <text evidence="2 8">Belongs to the cytochrome P450 family.</text>
</comment>
<dbReference type="PRINTS" id="PR00463">
    <property type="entry name" value="EP450I"/>
</dbReference>
<keyword evidence="4 8" id="KW-0560">Oxidoreductase</keyword>
<comment type="cofactor">
    <cofactor evidence="1 7">
        <name>heme</name>
        <dbReference type="ChEBI" id="CHEBI:30413"/>
    </cofactor>
</comment>
<accession>A0A507AVQ9</accession>
<evidence type="ECO:0000256" key="4">
    <source>
        <dbReference type="ARBA" id="ARBA00023002"/>
    </source>
</evidence>
<keyword evidence="9" id="KW-0812">Transmembrane</keyword>
<proteinExistence type="inferred from homology"/>
<dbReference type="GO" id="GO:0004497">
    <property type="term" value="F:monooxygenase activity"/>
    <property type="evidence" value="ECO:0007669"/>
    <property type="project" value="UniProtKB-KW"/>
</dbReference>
<evidence type="ECO:0000256" key="3">
    <source>
        <dbReference type="ARBA" id="ARBA00022723"/>
    </source>
</evidence>
<dbReference type="GO" id="GO:0020037">
    <property type="term" value="F:heme binding"/>
    <property type="evidence" value="ECO:0007669"/>
    <property type="project" value="InterPro"/>
</dbReference>
<keyword evidence="3 7" id="KW-0479">Metal-binding</keyword>
<dbReference type="InterPro" id="IPR001128">
    <property type="entry name" value="Cyt_P450"/>
</dbReference>